<keyword evidence="6" id="KW-1185">Reference proteome</keyword>
<dbReference type="GO" id="GO:0008168">
    <property type="term" value="F:methyltransferase activity"/>
    <property type="evidence" value="ECO:0007669"/>
    <property type="project" value="UniProtKB-KW"/>
</dbReference>
<dbReference type="GO" id="GO:0032259">
    <property type="term" value="P:methylation"/>
    <property type="evidence" value="ECO:0007669"/>
    <property type="project" value="UniProtKB-KW"/>
</dbReference>
<dbReference type="Proteomes" id="UP000266841">
    <property type="component" value="Unassembled WGS sequence"/>
</dbReference>
<dbReference type="InterPro" id="IPR051419">
    <property type="entry name" value="Lys/N-term_MeTrsfase_sf"/>
</dbReference>
<evidence type="ECO:0000313" key="5">
    <source>
        <dbReference type="EMBL" id="EJK45226.1"/>
    </source>
</evidence>
<dbReference type="OrthoDB" id="411785at2759"/>
<evidence type="ECO:0000313" key="6">
    <source>
        <dbReference type="Proteomes" id="UP000266841"/>
    </source>
</evidence>
<evidence type="ECO:0000256" key="2">
    <source>
        <dbReference type="ARBA" id="ARBA00022603"/>
    </source>
</evidence>
<feature type="compositionally biased region" description="Low complexity" evidence="4">
    <location>
        <begin position="266"/>
        <end position="280"/>
    </location>
</feature>
<name>K0R8W2_THAOC</name>
<accession>K0R8W2</accession>
<dbReference type="InterPro" id="IPR029063">
    <property type="entry name" value="SAM-dependent_MTases_sf"/>
</dbReference>
<reference evidence="5 6" key="1">
    <citation type="journal article" date="2012" name="Genome Biol.">
        <title>Genome and low-iron response of an oceanic diatom adapted to chronic iron limitation.</title>
        <authorList>
            <person name="Lommer M."/>
            <person name="Specht M."/>
            <person name="Roy A.S."/>
            <person name="Kraemer L."/>
            <person name="Andreson R."/>
            <person name="Gutowska M.A."/>
            <person name="Wolf J."/>
            <person name="Bergner S.V."/>
            <person name="Schilhabel M.B."/>
            <person name="Klostermeier U.C."/>
            <person name="Beiko R.G."/>
            <person name="Rosenstiel P."/>
            <person name="Hippler M."/>
            <person name="Laroche J."/>
        </authorList>
    </citation>
    <scope>NUCLEOTIDE SEQUENCE [LARGE SCALE GENOMIC DNA]</scope>
    <source>
        <strain evidence="5 6">CCMP1005</strain>
    </source>
</reference>
<evidence type="ECO:0000256" key="4">
    <source>
        <dbReference type="SAM" id="MobiDB-lite"/>
    </source>
</evidence>
<dbReference type="PANTHER" id="PTHR12176:SF84">
    <property type="entry name" value="METHYLTRANSFERASE DOMAIN-CONTAINING PROTEIN"/>
    <property type="match status" value="1"/>
</dbReference>
<keyword evidence="2" id="KW-0489">Methyltransferase</keyword>
<evidence type="ECO:0000256" key="1">
    <source>
        <dbReference type="ARBA" id="ARBA00008361"/>
    </source>
</evidence>
<sequence>MNDEAAVDGGYGASDAPFEWLTSFEAYQHFVLPSTVLGPSALVEEGCTGIQLNALHVGCGTSTAGESLFCLRERLPNADGILRYGCVVNVDKDIKALGSLERRWKGRTVIDDESSGGGGGKMVWKQLDFSSRASCRASLDDVYRNLARSSPSDQSPLPNRPPGSCFDLIFDKSTLDCLLCAEPDAVTGLLCEVYRGLRAPKRDAIRGGVYVVISFHPYDFVRRLLDLPGAEWTVDYRVVKRQVEDISDEEVGISKEVPYTGGSGSVGSEDSPSSSAWSESGVFQPDENYRKTVGVFTCRRRRLSNSDGHDADHRPNYILNWDAVREHVISTCDHEYRATSPLVTIAREEQIRDAFTMELRRQRGVLWDGKNPTLSLKDGYEVIFTPDEKTHYEFDCFLDDWKSYCDSKRLNKDTNSFSVVTALDFLHEMQ</sequence>
<protein>
    <submittedName>
        <fullName evidence="5">Uncharacterized protein</fullName>
    </submittedName>
</protein>
<dbReference type="PANTHER" id="PTHR12176">
    <property type="entry name" value="SAM-DEPENDENT METHYLTRANSFERASE SUPERFAMILY PROTEIN"/>
    <property type="match status" value="1"/>
</dbReference>
<dbReference type="AlphaFoldDB" id="K0R8W2"/>
<organism evidence="5 6">
    <name type="scientific">Thalassiosira oceanica</name>
    <name type="common">Marine diatom</name>
    <dbReference type="NCBI Taxonomy" id="159749"/>
    <lineage>
        <taxon>Eukaryota</taxon>
        <taxon>Sar</taxon>
        <taxon>Stramenopiles</taxon>
        <taxon>Ochrophyta</taxon>
        <taxon>Bacillariophyta</taxon>
        <taxon>Coscinodiscophyceae</taxon>
        <taxon>Thalassiosirophycidae</taxon>
        <taxon>Thalassiosirales</taxon>
        <taxon>Thalassiosiraceae</taxon>
        <taxon>Thalassiosira</taxon>
    </lineage>
</organism>
<comment type="caution">
    <text evidence="5">The sequence shown here is derived from an EMBL/GenBank/DDBJ whole genome shotgun (WGS) entry which is preliminary data.</text>
</comment>
<dbReference type="eggNOG" id="ENOG502TMMN">
    <property type="taxonomic scope" value="Eukaryota"/>
</dbReference>
<evidence type="ECO:0000256" key="3">
    <source>
        <dbReference type="ARBA" id="ARBA00022679"/>
    </source>
</evidence>
<comment type="similarity">
    <text evidence="1">Belongs to the methyltransferase superfamily.</text>
</comment>
<keyword evidence="3" id="KW-0808">Transferase</keyword>
<gene>
    <name evidence="5" type="ORF">THAOC_36167</name>
</gene>
<dbReference type="OMA" id="CCHENSA"/>
<dbReference type="EMBL" id="AGNL01048672">
    <property type="protein sequence ID" value="EJK45226.1"/>
    <property type="molecule type" value="Genomic_DNA"/>
</dbReference>
<dbReference type="Gene3D" id="3.40.50.150">
    <property type="entry name" value="Vaccinia Virus protein VP39"/>
    <property type="match status" value="1"/>
</dbReference>
<feature type="region of interest" description="Disordered" evidence="4">
    <location>
        <begin position="255"/>
        <end position="281"/>
    </location>
</feature>
<proteinExistence type="inferred from homology"/>